<keyword evidence="3" id="KW-1185">Reference proteome</keyword>
<proteinExistence type="predicted"/>
<accession>A0A1K1TIP0</accession>
<dbReference type="AlphaFoldDB" id="A0A1K1TIP0"/>
<dbReference type="STRING" id="1122209.SAMN02745752_00175"/>
<dbReference type="OrthoDB" id="6177842at2"/>
<feature type="domain" description="DUF1266" evidence="1">
    <location>
        <begin position="184"/>
        <end position="346"/>
    </location>
</feature>
<organism evidence="2 3">
    <name type="scientific">Marinospirillum alkaliphilum DSM 21637</name>
    <dbReference type="NCBI Taxonomy" id="1122209"/>
    <lineage>
        <taxon>Bacteria</taxon>
        <taxon>Pseudomonadati</taxon>
        <taxon>Pseudomonadota</taxon>
        <taxon>Gammaproteobacteria</taxon>
        <taxon>Oceanospirillales</taxon>
        <taxon>Oceanospirillaceae</taxon>
        <taxon>Marinospirillum</taxon>
    </lineage>
</organism>
<feature type="domain" description="DUF1266" evidence="1">
    <location>
        <begin position="625"/>
        <end position="764"/>
    </location>
</feature>
<sequence length="815" mass="93972">MSVSLSDWLRPFISLSCDDRETGEILAECRLSQLADAYPFLYLCWQQSTASSLINGLLVVQAMQRLHWISEAEADAWQGLFARHLLLRFPRWQTWLAELEHEGFSAPRLQQLATADFSAWNQLEQPAESLAALTRRLPEPLRVRSTPMGYALAVRASSFVVYGQPLNDPELLRQRFWPDVQATLNDYWQVHSATDCRQLLYWLCGQGQRYAWQLDFQWLQQASDEDHELWRSELPEGFDGYGDLLETLVELPQLDVAAWDWVRMADLALAGYLAGYLTATEWRSVALVALWLLRSQYQNWQQLRDSYLLGYQLWQTQTSFTLSPELEQTWALLTESPFSPCNQLDWQALSLDHPDFRDAIQHFSARLDDPLLLGCLVASLRDDACLLTGLEPGSLPASRRNDAREYLFAGLDIQAEEGLTTTLARFWQPGRVHHYDQLALNARVGRIPQLPDNLAAVPEVWDAWQQQAPLLADLVKQPAGVVMAEKYAFYLVKALETGHYPETEARQLALALKDYLSWHYPSAMQLLKAWQGWDEVLTLGGEEKPLQAELEWHLKDPGSLFRFLPWKRPPTRFTEPGKPVSEADLATLNLVGPLTGIHWSWPEKLPMGPREELRNLLQETHLFQQEEDLKDYLNHLFQAGDRQEFMIAFSPFTLNPARLDIEIETHEQEERDEEQEAYYQRLLRVKHNTLGINDVDLAAWDMVQLVDLAVAGYQLDWLDDAELLDWLARIRGLITREYHGWADFARALLAGYNFFMNESDNRAELLEVFSQRLLSLLIAVPPQGGLWYTLAWPGERQRDWHQQATALGSARRRLH</sequence>
<gene>
    <name evidence="2" type="ORF">SAMN02745752_00175</name>
</gene>
<dbReference type="Pfam" id="PF06889">
    <property type="entry name" value="DUF1266"/>
    <property type="match status" value="2"/>
</dbReference>
<name>A0A1K1TIP0_9GAMM</name>
<dbReference type="InterPro" id="IPR009677">
    <property type="entry name" value="DUF1266"/>
</dbReference>
<protein>
    <recommendedName>
        <fullName evidence="1">DUF1266 domain-containing protein</fullName>
    </recommendedName>
</protein>
<dbReference type="EMBL" id="FPJW01000001">
    <property type="protein sequence ID" value="SFX00432.1"/>
    <property type="molecule type" value="Genomic_DNA"/>
</dbReference>
<dbReference type="Proteomes" id="UP000182350">
    <property type="component" value="Unassembled WGS sequence"/>
</dbReference>
<evidence type="ECO:0000313" key="2">
    <source>
        <dbReference type="EMBL" id="SFX00432.1"/>
    </source>
</evidence>
<dbReference type="RefSeq" id="WP_143142739.1">
    <property type="nucleotide sequence ID" value="NZ_FPJW01000001.1"/>
</dbReference>
<evidence type="ECO:0000259" key="1">
    <source>
        <dbReference type="Pfam" id="PF06889"/>
    </source>
</evidence>
<evidence type="ECO:0000313" key="3">
    <source>
        <dbReference type="Proteomes" id="UP000182350"/>
    </source>
</evidence>
<reference evidence="2 3" key="1">
    <citation type="submission" date="2016-11" db="EMBL/GenBank/DDBJ databases">
        <authorList>
            <person name="Jaros S."/>
            <person name="Januszkiewicz K."/>
            <person name="Wedrychowicz H."/>
        </authorList>
    </citation>
    <scope>NUCLEOTIDE SEQUENCE [LARGE SCALE GENOMIC DNA]</scope>
    <source>
        <strain evidence="2 3">DSM 21637</strain>
    </source>
</reference>